<keyword evidence="2" id="KW-1185">Reference proteome</keyword>
<evidence type="ECO:0008006" key="3">
    <source>
        <dbReference type="Google" id="ProtNLM"/>
    </source>
</evidence>
<dbReference type="RefSeq" id="XP_009523878.1">
    <property type="nucleotide sequence ID" value="XM_009525583.1"/>
</dbReference>
<dbReference type="SMR" id="G4ZA22"/>
<dbReference type="Proteomes" id="UP000002640">
    <property type="component" value="Unassembled WGS sequence"/>
</dbReference>
<evidence type="ECO:0000313" key="1">
    <source>
        <dbReference type="EMBL" id="EGZ21161.1"/>
    </source>
</evidence>
<dbReference type="InParanoid" id="G4ZA22"/>
<proteinExistence type="predicted"/>
<dbReference type="GeneID" id="20639659"/>
<dbReference type="EMBL" id="JH159153">
    <property type="protein sequence ID" value="EGZ21161.1"/>
    <property type="molecule type" value="Genomic_DNA"/>
</dbReference>
<accession>G4ZA22</accession>
<feature type="non-terminal residue" evidence="1">
    <location>
        <position position="1"/>
    </location>
</feature>
<name>G4ZA22_PHYSP</name>
<feature type="non-terminal residue" evidence="1">
    <location>
        <position position="113"/>
    </location>
</feature>
<dbReference type="AlphaFoldDB" id="G4ZA22"/>
<sequence length="113" mass="13039">PVTSINARRLLRSIDSVDSTDNEERVRVLGLSKRVELASKVNSQAAQKLARKMWLSTREPPDTVFVKLIRKSRTDLESNPKLVEWLRFTEAYKKQTSPPFTDKKILAILEKKM</sequence>
<gene>
    <name evidence="1" type="ORF">PHYSODRAFT_265379</name>
</gene>
<protein>
    <recommendedName>
        <fullName evidence="3">RXLR phytopathogen effector protein WY-domain domain-containing protein</fullName>
    </recommendedName>
</protein>
<reference evidence="1 2" key="1">
    <citation type="journal article" date="2006" name="Science">
        <title>Phytophthora genome sequences uncover evolutionary origins and mechanisms of pathogenesis.</title>
        <authorList>
            <person name="Tyler B.M."/>
            <person name="Tripathy S."/>
            <person name="Zhang X."/>
            <person name="Dehal P."/>
            <person name="Jiang R.H."/>
            <person name="Aerts A."/>
            <person name="Arredondo F.D."/>
            <person name="Baxter L."/>
            <person name="Bensasson D."/>
            <person name="Beynon J.L."/>
            <person name="Chapman J."/>
            <person name="Damasceno C.M."/>
            <person name="Dorrance A.E."/>
            <person name="Dou D."/>
            <person name="Dickerman A.W."/>
            <person name="Dubchak I.L."/>
            <person name="Garbelotto M."/>
            <person name="Gijzen M."/>
            <person name="Gordon S.G."/>
            <person name="Govers F."/>
            <person name="Grunwald N.J."/>
            <person name="Huang W."/>
            <person name="Ivors K.L."/>
            <person name="Jones R.W."/>
            <person name="Kamoun S."/>
            <person name="Krampis K."/>
            <person name="Lamour K.H."/>
            <person name="Lee M.K."/>
            <person name="McDonald W.H."/>
            <person name="Medina M."/>
            <person name="Meijer H.J."/>
            <person name="Nordberg E.K."/>
            <person name="Maclean D.J."/>
            <person name="Ospina-Giraldo M.D."/>
            <person name="Morris P.F."/>
            <person name="Phuntumart V."/>
            <person name="Putnam N.H."/>
            <person name="Rash S."/>
            <person name="Rose J.K."/>
            <person name="Sakihama Y."/>
            <person name="Salamov A.A."/>
            <person name="Savidor A."/>
            <person name="Scheuring C.F."/>
            <person name="Smith B.M."/>
            <person name="Sobral B.W."/>
            <person name="Terry A."/>
            <person name="Torto-Alalibo T.A."/>
            <person name="Win J."/>
            <person name="Xu Z."/>
            <person name="Zhang H."/>
            <person name="Grigoriev I.V."/>
            <person name="Rokhsar D.S."/>
            <person name="Boore J.L."/>
        </authorList>
    </citation>
    <scope>NUCLEOTIDE SEQUENCE [LARGE SCALE GENOMIC DNA]</scope>
    <source>
        <strain evidence="1 2">P6497</strain>
    </source>
</reference>
<organism evidence="1 2">
    <name type="scientific">Phytophthora sojae (strain P6497)</name>
    <name type="common">Soybean stem and root rot agent</name>
    <name type="synonym">Phytophthora megasperma f. sp. glycines</name>
    <dbReference type="NCBI Taxonomy" id="1094619"/>
    <lineage>
        <taxon>Eukaryota</taxon>
        <taxon>Sar</taxon>
        <taxon>Stramenopiles</taxon>
        <taxon>Oomycota</taxon>
        <taxon>Peronosporomycetes</taxon>
        <taxon>Peronosporales</taxon>
        <taxon>Peronosporaceae</taxon>
        <taxon>Phytophthora</taxon>
    </lineage>
</organism>
<evidence type="ECO:0000313" key="2">
    <source>
        <dbReference type="Proteomes" id="UP000002640"/>
    </source>
</evidence>
<dbReference type="KEGG" id="psoj:PHYSODRAFT_265379"/>